<protein>
    <submittedName>
        <fullName evidence="2">Uncharacterized protein</fullName>
    </submittedName>
</protein>
<accession>A0A844ZA62</accession>
<comment type="caution">
    <text evidence="2">The sequence shown here is derived from an EMBL/GenBank/DDBJ whole genome shotgun (WGS) entry which is preliminary data.</text>
</comment>
<gene>
    <name evidence="2" type="ORF">GRI35_11210</name>
</gene>
<evidence type="ECO:0000313" key="2">
    <source>
        <dbReference type="EMBL" id="MXO83933.1"/>
    </source>
</evidence>
<evidence type="ECO:0000256" key="1">
    <source>
        <dbReference type="SAM" id="MobiDB-lite"/>
    </source>
</evidence>
<feature type="compositionally biased region" description="Polar residues" evidence="1">
    <location>
        <begin position="160"/>
        <end position="169"/>
    </location>
</feature>
<proteinExistence type="predicted"/>
<organism evidence="2 3">
    <name type="scientific">Pontixanthobacter aestiaquae</name>
    <dbReference type="NCBI Taxonomy" id="1509367"/>
    <lineage>
        <taxon>Bacteria</taxon>
        <taxon>Pseudomonadati</taxon>
        <taxon>Pseudomonadota</taxon>
        <taxon>Alphaproteobacteria</taxon>
        <taxon>Sphingomonadales</taxon>
        <taxon>Erythrobacteraceae</taxon>
        <taxon>Pontixanthobacter</taxon>
    </lineage>
</organism>
<reference evidence="2 3" key="1">
    <citation type="submission" date="2019-12" db="EMBL/GenBank/DDBJ databases">
        <title>Genomic-based taxomic classification of the family Erythrobacteraceae.</title>
        <authorList>
            <person name="Xu L."/>
        </authorList>
    </citation>
    <scope>NUCLEOTIDE SEQUENCE [LARGE SCALE GENOMIC DNA]</scope>
    <source>
        <strain evidence="2 3">KCTC 42006</strain>
    </source>
</reference>
<dbReference type="RefSeq" id="WP_160614234.1">
    <property type="nucleotide sequence ID" value="NZ_JAUFQM010000001.1"/>
</dbReference>
<dbReference type="AlphaFoldDB" id="A0A844ZA62"/>
<dbReference type="OrthoDB" id="9827506at2"/>
<dbReference type="EMBL" id="WTYZ01000001">
    <property type="protein sequence ID" value="MXO83933.1"/>
    <property type="molecule type" value="Genomic_DNA"/>
</dbReference>
<dbReference type="Proteomes" id="UP000460290">
    <property type="component" value="Unassembled WGS sequence"/>
</dbReference>
<keyword evidence="3" id="KW-1185">Reference proteome</keyword>
<evidence type="ECO:0000313" key="3">
    <source>
        <dbReference type="Proteomes" id="UP000460290"/>
    </source>
</evidence>
<feature type="region of interest" description="Disordered" evidence="1">
    <location>
        <begin position="144"/>
        <end position="177"/>
    </location>
</feature>
<sequence length="177" mass="19468">MAIAAKADQGSFEAFDEVCLGTGDLEASLPRAKEKGWAEFSPAADSMLGKHKEMLLDGPAIDRPEVVLLRKNSNRAEIIMWETRTLSQSDYIFNCEVVEEKAPNLDLDALKEWANVPIEERQVDDSPIYYDLVGGRFADSGGGRATAYHTTGDGPRETLSGLNVHNFRSSFPEEGTD</sequence>
<name>A0A844ZA62_9SPHN</name>